<dbReference type="Proteomes" id="UP001139157">
    <property type="component" value="Unassembled WGS sequence"/>
</dbReference>
<gene>
    <name evidence="1" type="ORF">NDR86_03770</name>
</gene>
<dbReference type="AlphaFoldDB" id="A0A9X2E6L2"/>
<name>A0A9X2E6L2_9NOCA</name>
<protein>
    <submittedName>
        <fullName evidence="1">Phenazine antibiotic biosynthesis protein</fullName>
    </submittedName>
</protein>
<organism evidence="1 2">
    <name type="scientific">Nocardia pulmonis</name>
    <dbReference type="NCBI Taxonomy" id="2951408"/>
    <lineage>
        <taxon>Bacteria</taxon>
        <taxon>Bacillati</taxon>
        <taxon>Actinomycetota</taxon>
        <taxon>Actinomycetes</taxon>
        <taxon>Mycobacteriales</taxon>
        <taxon>Nocardiaceae</taxon>
        <taxon>Nocardia</taxon>
    </lineage>
</organism>
<evidence type="ECO:0000313" key="1">
    <source>
        <dbReference type="EMBL" id="MCM6772591.1"/>
    </source>
</evidence>
<reference evidence="1" key="1">
    <citation type="submission" date="2022-06" db="EMBL/GenBank/DDBJ databases">
        <title>Novel species in genus nocardia.</title>
        <authorList>
            <person name="Li F."/>
        </authorList>
    </citation>
    <scope>NUCLEOTIDE SEQUENCE</scope>
    <source>
        <strain evidence="1">CDC141</strain>
    </source>
</reference>
<keyword evidence="2" id="KW-1185">Reference proteome</keyword>
<evidence type="ECO:0000313" key="2">
    <source>
        <dbReference type="Proteomes" id="UP001139157"/>
    </source>
</evidence>
<dbReference type="EMBL" id="JAMRXG010000001">
    <property type="protein sequence ID" value="MCM6772591.1"/>
    <property type="molecule type" value="Genomic_DNA"/>
</dbReference>
<dbReference type="InterPro" id="IPR042099">
    <property type="entry name" value="ANL_N_sf"/>
</dbReference>
<proteinExistence type="predicted"/>
<dbReference type="SUPFAM" id="SSF56801">
    <property type="entry name" value="Acetyl-CoA synthetase-like"/>
    <property type="match status" value="1"/>
</dbReference>
<comment type="caution">
    <text evidence="1">The sequence shown here is derived from an EMBL/GenBank/DDBJ whole genome shotgun (WGS) entry which is preliminary data.</text>
</comment>
<accession>A0A9X2E6L2</accession>
<dbReference type="Gene3D" id="3.40.50.12780">
    <property type="entry name" value="N-terminal domain of ligase-like"/>
    <property type="match status" value="1"/>
</dbReference>
<sequence>MMTTDHVDFSLLEVPLAGDIDPDEYLRTAMHWHFGEDTGSPYWLERARTLGFDPRADVETFDDLTLFPNIVDELRAVPVEDLVPRGYGPGGPRPLTFESGGTTGLPKRVIFPPGWLEYLHDRNQRYCEAHGLPTHRNRLAVLPSGPHFAGALVKTAAELDNTTTFTIDLDPRWVKKLMAQGQTEQVQQYVQHVVDQAVQILRTQHVGILVITPPLLRALASRPDAVELVTAKIAIIWWGGAHMTVDDRYLYNTVVFPGIPLVGMYSSTMILGDTALQRPAAGPDEEAVFDTDSPITTFRVIDPATGQPTPFGARGQVVMNHVSKAMFLPNNLERDTAIRVPAPAGQVGDSVAGPKPVEFFGTERVIEGVY</sequence>